<dbReference type="SUPFAM" id="SSF81469">
    <property type="entry name" value="Bacterial aa3 type cytochrome c oxidase subunit IV"/>
    <property type="match status" value="1"/>
</dbReference>
<feature type="transmembrane region" description="Helical" evidence="1">
    <location>
        <begin position="21"/>
        <end position="47"/>
    </location>
</feature>
<evidence type="ECO:0000313" key="3">
    <source>
        <dbReference type="EMBL" id="MFD1783922.1"/>
    </source>
</evidence>
<evidence type="ECO:0000259" key="2">
    <source>
        <dbReference type="Pfam" id="PF07835"/>
    </source>
</evidence>
<comment type="caution">
    <text evidence="3">The sequence shown here is derived from an EMBL/GenBank/DDBJ whole genome shotgun (WGS) entry which is preliminary data.</text>
</comment>
<organism evidence="3 4">
    <name type="scientific">Phenylobacterium terrae</name>
    <dbReference type="NCBI Taxonomy" id="2665495"/>
    <lineage>
        <taxon>Bacteria</taxon>
        <taxon>Pseudomonadati</taxon>
        <taxon>Pseudomonadota</taxon>
        <taxon>Alphaproteobacteria</taxon>
        <taxon>Caulobacterales</taxon>
        <taxon>Caulobacteraceae</taxon>
        <taxon>Phenylobacterium</taxon>
    </lineage>
</organism>
<dbReference type="Proteomes" id="UP001597237">
    <property type="component" value="Unassembled WGS sequence"/>
</dbReference>
<dbReference type="InterPro" id="IPR012422">
    <property type="entry name" value="Cyt_c_oxidase_su4_bac-aa3"/>
</dbReference>
<dbReference type="InterPro" id="IPR036596">
    <property type="entry name" value="Cyt-C_aa3_sf"/>
</dbReference>
<dbReference type="EMBL" id="JBHUEY010000001">
    <property type="protein sequence ID" value="MFD1783922.1"/>
    <property type="molecule type" value="Genomic_DNA"/>
</dbReference>
<keyword evidence="4" id="KW-1185">Reference proteome</keyword>
<reference evidence="4" key="1">
    <citation type="journal article" date="2019" name="Int. J. Syst. Evol. Microbiol.">
        <title>The Global Catalogue of Microorganisms (GCM) 10K type strain sequencing project: providing services to taxonomists for standard genome sequencing and annotation.</title>
        <authorList>
            <consortium name="The Broad Institute Genomics Platform"/>
            <consortium name="The Broad Institute Genome Sequencing Center for Infectious Disease"/>
            <person name="Wu L."/>
            <person name="Ma J."/>
        </authorList>
    </citation>
    <scope>NUCLEOTIDE SEQUENCE [LARGE SCALE GENOMIC DNA]</scope>
    <source>
        <strain evidence="4">DFY28</strain>
    </source>
</reference>
<gene>
    <name evidence="3" type="ORF">ACFSC0_11005</name>
</gene>
<proteinExistence type="predicted"/>
<evidence type="ECO:0000313" key="4">
    <source>
        <dbReference type="Proteomes" id="UP001597237"/>
    </source>
</evidence>
<protein>
    <submittedName>
        <fullName evidence="3">Aa3-type cytochrome c oxidase subunit IV</fullName>
    </submittedName>
</protein>
<feature type="transmembrane region" description="Helical" evidence="1">
    <location>
        <begin position="53"/>
        <end position="71"/>
    </location>
</feature>
<feature type="domain" description="Cytochrome c oxidase subunit IV bacterial aa3 type" evidence="2">
    <location>
        <begin position="8"/>
        <end position="47"/>
    </location>
</feature>
<name>A0ABW4N225_9CAUL</name>
<keyword evidence="1" id="KW-0472">Membrane</keyword>
<dbReference type="RefSeq" id="WP_377282888.1">
    <property type="nucleotide sequence ID" value="NZ_JBHRSI010000008.1"/>
</dbReference>
<accession>A0ABW4N225</accession>
<keyword evidence="1" id="KW-1133">Transmembrane helix</keyword>
<dbReference type="Pfam" id="PF07835">
    <property type="entry name" value="COX4_pro_2"/>
    <property type="match status" value="1"/>
</dbReference>
<evidence type="ECO:0000256" key="1">
    <source>
        <dbReference type="SAM" id="Phobius"/>
    </source>
</evidence>
<sequence>MAGPASDYHRGEMDISEQTSTFHLVMALTKWGSLATAVAVLFLTLLFCTKTGFLGSAFVAVVATAIGVLVLRERPGGGH</sequence>
<dbReference type="Gene3D" id="1.20.5.160">
    <property type="entry name" value="Bacterial aa3 type cytochrome c oxidase subunit IV"/>
    <property type="match status" value="1"/>
</dbReference>
<keyword evidence="1" id="KW-0812">Transmembrane</keyword>